<dbReference type="OrthoDB" id="7997416at2"/>
<dbReference type="STRING" id="414703.SAMN04488125_10494"/>
<name>A0A1I4CA12_9HYPH</name>
<dbReference type="EMBL" id="FOSV01000004">
    <property type="protein sequence ID" value="SFK77119.1"/>
    <property type="molecule type" value="Genomic_DNA"/>
</dbReference>
<dbReference type="AlphaFoldDB" id="A0A1I4CA12"/>
<dbReference type="Proteomes" id="UP000198804">
    <property type="component" value="Unassembled WGS sequence"/>
</dbReference>
<dbReference type="RefSeq" id="WP_091943515.1">
    <property type="nucleotide sequence ID" value="NZ_FOSV01000004.1"/>
</dbReference>
<accession>A0A1I4CA12</accession>
<protein>
    <submittedName>
        <fullName evidence="1">Uncharacterized protein</fullName>
    </submittedName>
</protein>
<keyword evidence="2" id="KW-1185">Reference proteome</keyword>
<gene>
    <name evidence="1" type="ORF">SAMN04488125_10494</name>
</gene>
<proteinExistence type="predicted"/>
<reference evidence="2" key="1">
    <citation type="submission" date="2016-10" db="EMBL/GenBank/DDBJ databases">
        <authorList>
            <person name="Varghese N."/>
            <person name="Submissions S."/>
        </authorList>
    </citation>
    <scope>NUCLEOTIDE SEQUENCE [LARGE SCALE GENOMIC DNA]</scope>
    <source>
        <strain evidence="2">CGMCC 1.6474</strain>
    </source>
</reference>
<evidence type="ECO:0000313" key="2">
    <source>
        <dbReference type="Proteomes" id="UP000198804"/>
    </source>
</evidence>
<organism evidence="1 2">
    <name type="scientific">Methylorubrum salsuginis</name>
    <dbReference type="NCBI Taxonomy" id="414703"/>
    <lineage>
        <taxon>Bacteria</taxon>
        <taxon>Pseudomonadati</taxon>
        <taxon>Pseudomonadota</taxon>
        <taxon>Alphaproteobacteria</taxon>
        <taxon>Hyphomicrobiales</taxon>
        <taxon>Methylobacteriaceae</taxon>
        <taxon>Methylorubrum</taxon>
    </lineage>
</organism>
<sequence length="152" mass="15789">MQPLQNLSKPQLADLVLAAGHLAERAAIAAFLRDEATAFASNPFAATKAGSVRHTWSGQAFEFRVLGIAAAGLPGLLEAVAALPPDAPLVQEIVRSGPHTCCVLLDPARTRVVGAVLYAKPGIPLPDLAPPAPPARPARRVRAPAAQLDLFA</sequence>
<evidence type="ECO:0000313" key="1">
    <source>
        <dbReference type="EMBL" id="SFK77119.1"/>
    </source>
</evidence>